<proteinExistence type="predicted"/>
<accession>A0A1I1Y7E4</accession>
<dbReference type="Proteomes" id="UP000199400">
    <property type="component" value="Unassembled WGS sequence"/>
</dbReference>
<feature type="region of interest" description="Disordered" evidence="1">
    <location>
        <begin position="149"/>
        <end position="170"/>
    </location>
</feature>
<dbReference type="EMBL" id="FOMX01000009">
    <property type="protein sequence ID" value="SFE13760.1"/>
    <property type="molecule type" value="Genomic_DNA"/>
</dbReference>
<protein>
    <submittedName>
        <fullName evidence="2">Uncharacterized protein</fullName>
    </submittedName>
</protein>
<reference evidence="3" key="1">
    <citation type="submission" date="2016-10" db="EMBL/GenBank/DDBJ databases">
        <authorList>
            <person name="Varghese N."/>
            <person name="Submissions S."/>
        </authorList>
    </citation>
    <scope>NUCLEOTIDE SEQUENCE [LARGE SCALE GENOMIC DNA]</scope>
    <source>
        <strain evidence="3">ATCC 25963</strain>
    </source>
</reference>
<gene>
    <name evidence="2" type="ORF">SAMN02745121_03122</name>
</gene>
<dbReference type="AlphaFoldDB" id="A0A1I1Y7E4"/>
<feature type="region of interest" description="Disordered" evidence="1">
    <location>
        <begin position="45"/>
        <end position="76"/>
    </location>
</feature>
<evidence type="ECO:0000256" key="1">
    <source>
        <dbReference type="SAM" id="MobiDB-lite"/>
    </source>
</evidence>
<feature type="compositionally biased region" description="Low complexity" evidence="1">
    <location>
        <begin position="1"/>
        <end position="18"/>
    </location>
</feature>
<feature type="compositionally biased region" description="Basic and acidic residues" evidence="1">
    <location>
        <begin position="49"/>
        <end position="70"/>
    </location>
</feature>
<evidence type="ECO:0000313" key="2">
    <source>
        <dbReference type="EMBL" id="SFE13760.1"/>
    </source>
</evidence>
<organism evidence="2 3">
    <name type="scientific">Nannocystis exedens</name>
    <dbReference type="NCBI Taxonomy" id="54"/>
    <lineage>
        <taxon>Bacteria</taxon>
        <taxon>Pseudomonadati</taxon>
        <taxon>Myxococcota</taxon>
        <taxon>Polyangia</taxon>
        <taxon>Nannocystales</taxon>
        <taxon>Nannocystaceae</taxon>
        <taxon>Nannocystis</taxon>
    </lineage>
</organism>
<sequence>MRSLPAMSPASSSALLLAHRGDPEREVGRGRRLDAGVEVAVVGRGQRRQGVDGGDRLLDGGRASAREHPGQRAQLDEPAVEAGMALVEPLGRGLAAHVRGDARGFGAADPLPGVDVAIRAWRAAGTSVRQWVPPVTECEDCVQLTSWPGKNSETGLTSYEPPGLATASSREMASASSCVSLLTT</sequence>
<name>A0A1I1Y7E4_9BACT</name>
<keyword evidence="3" id="KW-1185">Reference proteome</keyword>
<feature type="compositionally biased region" description="Basic and acidic residues" evidence="1">
    <location>
        <begin position="19"/>
        <end position="33"/>
    </location>
</feature>
<evidence type="ECO:0000313" key="3">
    <source>
        <dbReference type="Proteomes" id="UP000199400"/>
    </source>
</evidence>
<feature type="region of interest" description="Disordered" evidence="1">
    <location>
        <begin position="1"/>
        <end position="33"/>
    </location>
</feature>